<feature type="domain" description="Antitoxin Xre/MbcA/ParS-like toxin-binding" evidence="1">
    <location>
        <begin position="14"/>
        <end position="57"/>
    </location>
</feature>
<evidence type="ECO:0000313" key="4">
    <source>
        <dbReference type="Proteomes" id="UP001155010"/>
    </source>
</evidence>
<comment type="caution">
    <text evidence="2">The sequence shown here is derived from an EMBL/GenBank/DDBJ whole genome shotgun (WGS) entry which is preliminary data.</text>
</comment>
<gene>
    <name evidence="2" type="ORF">GGP83_000928</name>
    <name evidence="3" type="ORF">GGP99_001856</name>
</gene>
<organism evidence="2 4">
    <name type="scientific">Salinibacter ruber</name>
    <dbReference type="NCBI Taxonomy" id="146919"/>
    <lineage>
        <taxon>Bacteria</taxon>
        <taxon>Pseudomonadati</taxon>
        <taxon>Rhodothermota</taxon>
        <taxon>Rhodothermia</taxon>
        <taxon>Rhodothermales</taxon>
        <taxon>Salinibacteraceae</taxon>
        <taxon>Salinibacter</taxon>
    </lineage>
</organism>
<sequence length="60" mass="6579">MIEIVALTCHASNGVESARQWLRAPHALLEDASPLDQMDTIVGMEEVTTMLAHVEHGRPV</sequence>
<dbReference type="Proteomes" id="UP001155010">
    <property type="component" value="Unassembled WGS sequence"/>
</dbReference>
<proteinExistence type="predicted"/>
<evidence type="ECO:0000259" key="1">
    <source>
        <dbReference type="Pfam" id="PF09722"/>
    </source>
</evidence>
<name>A0A9X3A4C8_9BACT</name>
<reference evidence="2" key="1">
    <citation type="submission" date="2022-08" db="EMBL/GenBank/DDBJ databases">
        <title>Genomic Encyclopedia of Type Strains, Phase V (KMG-V): Genome sequencing to study the core and pangenomes of soil and plant-associated prokaryotes.</title>
        <authorList>
            <person name="Whitman W."/>
        </authorList>
    </citation>
    <scope>NUCLEOTIDE SEQUENCE</scope>
    <source>
        <strain evidence="2">SP2017</strain>
        <strain evidence="3">SP3002</strain>
    </source>
</reference>
<evidence type="ECO:0000313" key="3">
    <source>
        <dbReference type="EMBL" id="MCS4157889.1"/>
    </source>
</evidence>
<dbReference type="Proteomes" id="UP001155110">
    <property type="component" value="Unassembled WGS sequence"/>
</dbReference>
<dbReference type="RefSeq" id="WP_043551900.1">
    <property type="nucleotide sequence ID" value="NZ_CALTSD010000001.1"/>
</dbReference>
<protein>
    <submittedName>
        <fullName evidence="2">Uncharacterized protein (DUF2384 family)</fullName>
    </submittedName>
</protein>
<dbReference type="EMBL" id="JANUBB010000003">
    <property type="protein sequence ID" value="MCS3950987.1"/>
    <property type="molecule type" value="Genomic_DNA"/>
</dbReference>
<dbReference type="InterPro" id="IPR024467">
    <property type="entry name" value="Xre/MbcA/ParS-like_toxin-bd"/>
</dbReference>
<dbReference type="Pfam" id="PF09722">
    <property type="entry name" value="Xre_MbcA_ParS_C"/>
    <property type="match status" value="1"/>
</dbReference>
<dbReference type="EMBL" id="JANTZM010000008">
    <property type="protein sequence ID" value="MCS4157889.1"/>
    <property type="molecule type" value="Genomic_DNA"/>
</dbReference>
<dbReference type="AlphaFoldDB" id="A0A9X3A4C8"/>
<accession>A0A9X3A4C8</accession>
<evidence type="ECO:0000313" key="2">
    <source>
        <dbReference type="EMBL" id="MCS3950987.1"/>
    </source>
</evidence>